<dbReference type="VEuPathDB" id="FungiDB:SDRG_03595"/>
<evidence type="ECO:0000313" key="1">
    <source>
        <dbReference type="EMBL" id="EQC39393.1"/>
    </source>
</evidence>
<evidence type="ECO:0000313" key="2">
    <source>
        <dbReference type="Proteomes" id="UP000030762"/>
    </source>
</evidence>
<dbReference type="OrthoDB" id="27483at2759"/>
<keyword evidence="2" id="KW-1185">Reference proteome</keyword>
<dbReference type="AlphaFoldDB" id="T0S2X1"/>
<dbReference type="EMBL" id="JH767139">
    <property type="protein sequence ID" value="EQC39393.1"/>
    <property type="molecule type" value="Genomic_DNA"/>
</dbReference>
<dbReference type="InParanoid" id="T0S2X1"/>
<protein>
    <submittedName>
        <fullName evidence="1">Uncharacterized protein</fullName>
    </submittedName>
</protein>
<dbReference type="Proteomes" id="UP000030762">
    <property type="component" value="Unassembled WGS sequence"/>
</dbReference>
<name>T0S2X1_SAPDV</name>
<accession>T0S2X1</accession>
<sequence>MAASDAKAAYEAVATQLKTPQLTTAVDAFELPYTVAPRLRVDTMPKVLACPLAVHEVDQLAVAYTLSPGVVLLPAMSARVDNTNAWRKTLARVEPIVWDVLWPTSRFRLALAHVALDATGSSACLTPASRLPHTIGTVVISLPTFHRGGNVTFAGGRHRSYCTQHATTTHVCARDDNTETTDTMFFHNCTRGLQLEAYAQQHALQGRWLYNRLPDAIVALVSSYLKPRVSMLRLLERKIYDPLFVVGVAIVDVKAQGLALNDYWYAAVVVQSFLVGEYDYDDVRYNVQTVIGLLAAGARTGHLDAVLTQCVVDRELVVVPALVAVAHRCPSLATPAFIASASSVILNTIVRNESALPSMDAMLRAYFASLPTHRGHGPRTCVVASAFEFIRTHDRANLGGFTDKWLASRPSTTLLYDAIVLLQSTLGLIESDVLVRLGMAYLDATSYRESDVVYADYCLHAIAVPEACCSSCGDFGRFLLAPLEVEHRFCVEHLCASIMAVVSAHPLQLRTHEHSVLEFGDVTMWGNAIGYTTAAPTPVVDILKVRQPGQLLPSDLRRCLKQSKTTSTSTVYRRGVVDELMTRLKAATMREETRAATAE</sequence>
<proteinExistence type="predicted"/>
<dbReference type="RefSeq" id="XP_008607454.1">
    <property type="nucleotide sequence ID" value="XM_008609232.1"/>
</dbReference>
<reference evidence="1 2" key="1">
    <citation type="submission" date="2012-04" db="EMBL/GenBank/DDBJ databases">
        <title>The Genome Sequence of Saprolegnia declina VS20.</title>
        <authorList>
            <consortium name="The Broad Institute Genome Sequencing Platform"/>
            <person name="Russ C."/>
            <person name="Nusbaum C."/>
            <person name="Tyler B."/>
            <person name="van West P."/>
            <person name="Dieguez-Uribeondo J."/>
            <person name="de Bruijn I."/>
            <person name="Tripathy S."/>
            <person name="Jiang R."/>
            <person name="Young S.K."/>
            <person name="Zeng Q."/>
            <person name="Gargeya S."/>
            <person name="Fitzgerald M."/>
            <person name="Haas B."/>
            <person name="Abouelleil A."/>
            <person name="Alvarado L."/>
            <person name="Arachchi H.M."/>
            <person name="Berlin A."/>
            <person name="Chapman S.B."/>
            <person name="Goldberg J."/>
            <person name="Griggs A."/>
            <person name="Gujja S."/>
            <person name="Hansen M."/>
            <person name="Howarth C."/>
            <person name="Imamovic A."/>
            <person name="Larimer J."/>
            <person name="McCowen C."/>
            <person name="Montmayeur A."/>
            <person name="Murphy C."/>
            <person name="Neiman D."/>
            <person name="Pearson M."/>
            <person name="Priest M."/>
            <person name="Roberts A."/>
            <person name="Saif S."/>
            <person name="Shea T."/>
            <person name="Sisk P."/>
            <person name="Sykes S."/>
            <person name="Wortman J."/>
            <person name="Nusbaum C."/>
            <person name="Birren B."/>
        </authorList>
    </citation>
    <scope>NUCLEOTIDE SEQUENCE [LARGE SCALE GENOMIC DNA]</scope>
    <source>
        <strain evidence="1 2">VS20</strain>
    </source>
</reference>
<dbReference type="GeneID" id="19944322"/>
<gene>
    <name evidence="1" type="ORF">SDRG_03595</name>
</gene>
<organism evidence="1 2">
    <name type="scientific">Saprolegnia diclina (strain VS20)</name>
    <dbReference type="NCBI Taxonomy" id="1156394"/>
    <lineage>
        <taxon>Eukaryota</taxon>
        <taxon>Sar</taxon>
        <taxon>Stramenopiles</taxon>
        <taxon>Oomycota</taxon>
        <taxon>Saprolegniomycetes</taxon>
        <taxon>Saprolegniales</taxon>
        <taxon>Saprolegniaceae</taxon>
        <taxon>Saprolegnia</taxon>
    </lineage>
</organism>
<dbReference type="OMA" id="ALNDYWY"/>